<evidence type="ECO:0000256" key="7">
    <source>
        <dbReference type="ARBA" id="ARBA00023136"/>
    </source>
</evidence>
<feature type="domain" description="ABC transporter" evidence="9">
    <location>
        <begin position="1014"/>
        <end position="1243"/>
    </location>
</feature>
<evidence type="ECO:0000313" key="11">
    <source>
        <dbReference type="EMBL" id="KAJ8979912.1"/>
    </source>
</evidence>
<proteinExistence type="predicted"/>
<keyword evidence="2" id="KW-0813">Transport</keyword>
<dbReference type="Pfam" id="PF00005">
    <property type="entry name" value="ABC_tran"/>
    <property type="match status" value="2"/>
</dbReference>
<feature type="transmembrane region" description="Helical" evidence="8">
    <location>
        <begin position="698"/>
        <end position="724"/>
    </location>
</feature>
<dbReference type="PROSITE" id="PS50893">
    <property type="entry name" value="ABC_TRANSPORTER_2"/>
    <property type="match status" value="2"/>
</dbReference>
<dbReference type="EMBL" id="JAPWTJ010000303">
    <property type="protein sequence ID" value="KAJ8979912.1"/>
    <property type="molecule type" value="Genomic_DNA"/>
</dbReference>
<comment type="subcellular location">
    <subcellularLocation>
        <location evidence="1">Membrane</location>
    </subcellularLocation>
</comment>
<evidence type="ECO:0000259" key="10">
    <source>
        <dbReference type="PROSITE" id="PS50929"/>
    </source>
</evidence>
<gene>
    <name evidence="11" type="ORF">NQ317_005348</name>
</gene>
<sequence>MIIALNSARACTLWMVGLFYKGTQKGLEIIDLYKTLDDDKSTHIGDALEKNWNNEVARAKAKNSEPSLMRALSKTFFWNYMFYGLLLFLQMAILRSIQPVVLSNLIKQFTSVGEETQTYMYIFGSILVAISILVVFLMHHTNFALSVIGMRVRIGASSLVYRKITKLNQNSLGQTAAGQVVNLLSNDVNRFDLVVLFLHYLWIMPFQVALITYFLWDEVGVSCLAGILSMALLTLPVQGYLGKLTGALRLAIANKTDRRVKIMSEVISERTTLFLTVICFVLLGNIIRADIVFSMAQFFNILQASMAIFYPMAISYGAEAWVSVKRLEKFLILEEKVQSNIEAHVAKKIQLTNISASWVPHSIVLKEIDITIPPNTLCAVVGPVGAGKSSLLQLLLGELPPSSGKIYMGGELSYSAQEPWLFASTVRNNILFGQHYNKFLYNNVVKVCALESDFRQFPYGDKTIVGERGVSLSGGQRARINLARAVYRKADIYLLDDPLSAVDAHVGKHLFEQCIVNYLEGTTRILVTHQLQYLKKADLIVVINDLLPMKLQKKIEKDEVELDASYEIRRQSVLSIANSTLSETIEIAHMDNENEEETGADSGISPFKEYFKATRSVTEQEELRYSNNSIMIVEYSQPIAERTELYDLNRNNLSSFYNTYTGSISENSDLLRITTNNIFDKVQVNDKLYSIFKTEIAMYIYGALIIAAIVITLARSLVFFNLAMRSSTNLHSKMFNALLKAPMRFFDTNPSGRVLNRFSKDMGAIDEILPRITLVMIGILINVGISNPYVIIAMVVLGAVFIKLRNWYIQTAKDIKHLEGITKSPVFSHVTSSLNGITTIRASKAEEVLIHEFDHHQDAHTSAWYLTITCIVAFGLWLDIVCVIFVACVTFSFVVLTNFTTVSGSLAGLAISQSLILTGMLQYGMRQTADVINQLTSVERVLQYTTIETEGPFETPPDAHKHPMQYEARWGIFRQLEMVQSYSEKSRFNKNNQNLCDVVQGKIPALQWPSNGLIQFKNLCLRYVKDDPLVLNNLNFTIQPGEKVGIVGRTGAGKSSLISALFRLTPLEGNIYIDGVDTQKLGLNFLRKHISIIPQEPVLFSATLRYNLDPFNEFDDSKLWNALDEVELKDAVTSLDFMVSEGGSNFSLGQRQLVCLARAILRNNKILVLDEATANVDPRTDSFIQATIRRKFKDCTVLTIAHRLNTVMDSDKVMVMSAGSMLEFDHPYVLLQNSDGHLYQLVQQTGPRHVNATERHRTSSL</sequence>
<dbReference type="InterPro" id="IPR003593">
    <property type="entry name" value="AAA+_ATPase"/>
</dbReference>
<evidence type="ECO:0000256" key="2">
    <source>
        <dbReference type="ARBA" id="ARBA00022448"/>
    </source>
</evidence>
<dbReference type="CDD" id="cd03244">
    <property type="entry name" value="ABCC_MRP_domain2"/>
    <property type="match status" value="1"/>
</dbReference>
<dbReference type="InterPro" id="IPR011527">
    <property type="entry name" value="ABC1_TM_dom"/>
</dbReference>
<dbReference type="InterPro" id="IPR050173">
    <property type="entry name" value="ABC_transporter_C-like"/>
</dbReference>
<keyword evidence="4" id="KW-0547">Nucleotide-binding</keyword>
<dbReference type="SUPFAM" id="SSF52540">
    <property type="entry name" value="P-loop containing nucleoside triphosphate hydrolases"/>
    <property type="match status" value="2"/>
</dbReference>
<feature type="domain" description="ABC transmembrane type-1" evidence="10">
    <location>
        <begin position="84"/>
        <end position="268"/>
    </location>
</feature>
<evidence type="ECO:0000256" key="1">
    <source>
        <dbReference type="ARBA" id="ARBA00004370"/>
    </source>
</evidence>
<dbReference type="Proteomes" id="UP001162164">
    <property type="component" value="Unassembled WGS sequence"/>
</dbReference>
<dbReference type="InterPro" id="IPR036640">
    <property type="entry name" value="ABC1_TM_sf"/>
</dbReference>
<feature type="transmembrane region" description="Helical" evidence="8">
    <location>
        <begin position="902"/>
        <end position="921"/>
    </location>
</feature>
<reference evidence="11" key="1">
    <citation type="journal article" date="2023" name="Insect Mol. Biol.">
        <title>Genome sequencing provides insights into the evolution of gene families encoding plant cell wall-degrading enzymes in longhorned beetles.</title>
        <authorList>
            <person name="Shin N.R."/>
            <person name="Okamura Y."/>
            <person name="Kirsch R."/>
            <person name="Pauchet Y."/>
        </authorList>
    </citation>
    <scope>NUCLEOTIDE SEQUENCE</scope>
    <source>
        <strain evidence="11">MMC_N1</strain>
    </source>
</reference>
<evidence type="ECO:0000256" key="8">
    <source>
        <dbReference type="SAM" id="Phobius"/>
    </source>
</evidence>
<dbReference type="PROSITE" id="PS50929">
    <property type="entry name" value="ABC_TM1F"/>
    <property type="match status" value="2"/>
</dbReference>
<feature type="transmembrane region" description="Helical" evidence="8">
    <location>
        <begin position="228"/>
        <end position="252"/>
    </location>
</feature>
<dbReference type="Gene3D" id="1.20.1560.10">
    <property type="entry name" value="ABC transporter type 1, transmembrane domain"/>
    <property type="match status" value="2"/>
</dbReference>
<keyword evidence="12" id="KW-1185">Reference proteome</keyword>
<feature type="transmembrane region" description="Helical" evidence="8">
    <location>
        <begin position="791"/>
        <end position="808"/>
    </location>
</feature>
<evidence type="ECO:0000256" key="5">
    <source>
        <dbReference type="ARBA" id="ARBA00022840"/>
    </source>
</evidence>
<dbReference type="InterPro" id="IPR017871">
    <property type="entry name" value="ABC_transporter-like_CS"/>
</dbReference>
<keyword evidence="3 8" id="KW-0812">Transmembrane</keyword>
<feature type="transmembrane region" description="Helical" evidence="8">
    <location>
        <begin position="118"/>
        <end position="137"/>
    </location>
</feature>
<evidence type="ECO:0000313" key="12">
    <source>
        <dbReference type="Proteomes" id="UP001162164"/>
    </source>
</evidence>
<feature type="transmembrane region" description="Helical" evidence="8">
    <location>
        <begin position="863"/>
        <end position="896"/>
    </location>
</feature>
<dbReference type="Pfam" id="PF00664">
    <property type="entry name" value="ABC_membrane"/>
    <property type="match status" value="2"/>
</dbReference>
<dbReference type="PANTHER" id="PTHR24223:SF415">
    <property type="entry name" value="FI20190P1"/>
    <property type="match status" value="1"/>
</dbReference>
<dbReference type="SUPFAM" id="SSF90123">
    <property type="entry name" value="ABC transporter transmembrane region"/>
    <property type="match status" value="2"/>
</dbReference>
<feature type="domain" description="ABC transporter" evidence="9">
    <location>
        <begin position="349"/>
        <end position="570"/>
    </location>
</feature>
<dbReference type="PROSITE" id="PS00211">
    <property type="entry name" value="ABC_TRANSPORTER_1"/>
    <property type="match status" value="2"/>
</dbReference>
<dbReference type="SMART" id="SM00382">
    <property type="entry name" value="AAA"/>
    <property type="match status" value="2"/>
</dbReference>
<evidence type="ECO:0000259" key="9">
    <source>
        <dbReference type="PROSITE" id="PS50893"/>
    </source>
</evidence>
<keyword evidence="5" id="KW-0067">ATP-binding</keyword>
<keyword evidence="7 8" id="KW-0472">Membrane</keyword>
<evidence type="ECO:0000256" key="3">
    <source>
        <dbReference type="ARBA" id="ARBA00022692"/>
    </source>
</evidence>
<evidence type="ECO:0000256" key="4">
    <source>
        <dbReference type="ARBA" id="ARBA00022741"/>
    </source>
</evidence>
<organism evidence="11 12">
    <name type="scientific">Molorchus minor</name>
    <dbReference type="NCBI Taxonomy" id="1323400"/>
    <lineage>
        <taxon>Eukaryota</taxon>
        <taxon>Metazoa</taxon>
        <taxon>Ecdysozoa</taxon>
        <taxon>Arthropoda</taxon>
        <taxon>Hexapoda</taxon>
        <taxon>Insecta</taxon>
        <taxon>Pterygota</taxon>
        <taxon>Neoptera</taxon>
        <taxon>Endopterygota</taxon>
        <taxon>Coleoptera</taxon>
        <taxon>Polyphaga</taxon>
        <taxon>Cucujiformia</taxon>
        <taxon>Chrysomeloidea</taxon>
        <taxon>Cerambycidae</taxon>
        <taxon>Lamiinae</taxon>
        <taxon>Monochamini</taxon>
        <taxon>Molorchus</taxon>
    </lineage>
</organism>
<protein>
    <submittedName>
        <fullName evidence="11">Uncharacterized protein</fullName>
    </submittedName>
</protein>
<feature type="domain" description="ABC transmembrane type-1" evidence="10">
    <location>
        <begin position="670"/>
        <end position="937"/>
    </location>
</feature>
<dbReference type="Gene3D" id="3.40.50.300">
    <property type="entry name" value="P-loop containing nucleotide triphosphate hydrolases"/>
    <property type="match status" value="2"/>
</dbReference>
<dbReference type="PANTHER" id="PTHR24223">
    <property type="entry name" value="ATP-BINDING CASSETTE SUB-FAMILY C"/>
    <property type="match status" value="1"/>
</dbReference>
<evidence type="ECO:0000256" key="6">
    <source>
        <dbReference type="ARBA" id="ARBA00022989"/>
    </source>
</evidence>
<comment type="caution">
    <text evidence="11">The sequence shown here is derived from an EMBL/GenBank/DDBJ whole genome shotgun (WGS) entry which is preliminary data.</text>
</comment>
<feature type="transmembrane region" description="Helical" evidence="8">
    <location>
        <begin position="273"/>
        <end position="296"/>
    </location>
</feature>
<keyword evidence="6 8" id="KW-1133">Transmembrane helix</keyword>
<feature type="transmembrane region" description="Helical" evidence="8">
    <location>
        <begin position="77"/>
        <end position="97"/>
    </location>
</feature>
<name>A0ABQ9JRB4_9CUCU</name>
<accession>A0ABQ9JRB4</accession>
<feature type="transmembrane region" description="Helical" evidence="8">
    <location>
        <begin position="193"/>
        <end position="216"/>
    </location>
</feature>
<dbReference type="InterPro" id="IPR027417">
    <property type="entry name" value="P-loop_NTPase"/>
</dbReference>
<dbReference type="InterPro" id="IPR003439">
    <property type="entry name" value="ABC_transporter-like_ATP-bd"/>
</dbReference>
<dbReference type="CDD" id="cd03250">
    <property type="entry name" value="ABCC_MRP_domain1"/>
    <property type="match status" value="1"/>
</dbReference>